<dbReference type="Gene3D" id="3.30.420.10">
    <property type="entry name" value="Ribonuclease H-like superfamily/Ribonuclease H"/>
    <property type="match status" value="1"/>
</dbReference>
<dbReference type="EMBL" id="VSWD01000009">
    <property type="protein sequence ID" value="KAK3092229.1"/>
    <property type="molecule type" value="Genomic_DNA"/>
</dbReference>
<dbReference type="PANTHER" id="PTHR23022:SF135">
    <property type="entry name" value="SI:DKEY-77F5.3"/>
    <property type="match status" value="1"/>
</dbReference>
<dbReference type="GO" id="GO:0015074">
    <property type="term" value="P:DNA integration"/>
    <property type="evidence" value="ECO:0007669"/>
    <property type="project" value="InterPro"/>
</dbReference>
<dbReference type="InterPro" id="IPR009057">
    <property type="entry name" value="Homeodomain-like_sf"/>
</dbReference>
<dbReference type="PANTHER" id="PTHR23022">
    <property type="entry name" value="TRANSPOSABLE ELEMENT-RELATED"/>
    <property type="match status" value="1"/>
</dbReference>
<protein>
    <recommendedName>
        <fullName evidence="6">Transposase</fullName>
    </recommendedName>
</protein>
<name>A0AA89BQY7_PINIB</name>
<dbReference type="GO" id="GO:0003677">
    <property type="term" value="F:DNA binding"/>
    <property type="evidence" value="ECO:0007669"/>
    <property type="project" value="InterPro"/>
</dbReference>
<keyword evidence="5" id="KW-1185">Reference proteome</keyword>
<dbReference type="Pfam" id="PF13358">
    <property type="entry name" value="DDE_3"/>
    <property type="match status" value="1"/>
</dbReference>
<feature type="domain" description="Insertion element IS150 protein InsJ-like helix-turn-helix" evidence="3">
    <location>
        <begin position="11"/>
        <end position="58"/>
    </location>
</feature>
<comment type="caution">
    <text evidence="4">The sequence shown here is derived from an EMBL/GenBank/DDBJ whole genome shotgun (WGS) entry which is preliminary data.</text>
</comment>
<feature type="domain" description="Transposase Tc1-like" evidence="1">
    <location>
        <begin position="75"/>
        <end position="134"/>
    </location>
</feature>
<dbReference type="InterPro" id="IPR036397">
    <property type="entry name" value="RNaseH_sf"/>
</dbReference>
<dbReference type="SUPFAM" id="SSF46689">
    <property type="entry name" value="Homeodomain-like"/>
    <property type="match status" value="1"/>
</dbReference>
<evidence type="ECO:0000259" key="1">
    <source>
        <dbReference type="Pfam" id="PF01498"/>
    </source>
</evidence>
<proteinExistence type="predicted"/>
<reference evidence="4" key="1">
    <citation type="submission" date="2019-08" db="EMBL/GenBank/DDBJ databases">
        <title>The improved chromosome-level genome for the pearl oyster Pinctada fucata martensii using PacBio sequencing and Hi-C.</title>
        <authorList>
            <person name="Zheng Z."/>
        </authorList>
    </citation>
    <scope>NUCLEOTIDE SEQUENCE</scope>
    <source>
        <strain evidence="4">ZZ-2019</strain>
        <tissue evidence="4">Adductor muscle</tissue>
    </source>
</reference>
<evidence type="ECO:0000259" key="2">
    <source>
        <dbReference type="Pfam" id="PF13358"/>
    </source>
</evidence>
<dbReference type="InterPro" id="IPR002492">
    <property type="entry name" value="Transposase_Tc1-like"/>
</dbReference>
<dbReference type="AlphaFoldDB" id="A0AA89BQY7"/>
<organism evidence="4 5">
    <name type="scientific">Pinctada imbricata</name>
    <name type="common">Atlantic pearl-oyster</name>
    <name type="synonym">Pinctada martensii</name>
    <dbReference type="NCBI Taxonomy" id="66713"/>
    <lineage>
        <taxon>Eukaryota</taxon>
        <taxon>Metazoa</taxon>
        <taxon>Spiralia</taxon>
        <taxon>Lophotrochozoa</taxon>
        <taxon>Mollusca</taxon>
        <taxon>Bivalvia</taxon>
        <taxon>Autobranchia</taxon>
        <taxon>Pteriomorphia</taxon>
        <taxon>Pterioida</taxon>
        <taxon>Pterioidea</taxon>
        <taxon>Pteriidae</taxon>
        <taxon>Pinctada</taxon>
    </lineage>
</organism>
<feature type="domain" description="Tc1-like transposase DDE" evidence="2">
    <location>
        <begin position="145"/>
        <end position="287"/>
    </location>
</feature>
<sequence>MPRLGFEQRNIIIGRLQAGESQNSLANLYNVSQSTISRLWNRFRQSGSTSDRQRQGRPRVTSAAQDHFIRLRHLRNRFSTATSTASAVPGNRRISDQTVRNRLREAGIRARRPVRAVVLTQRHRQNQLQWCQAHSIWPQQRLRNVWFSDESRFLLHRADGRPRVYRRRNERFAPNCVQQVDRFGGGSVMMWAAISYTGRTALVHVQGTLTAQSYRDQILRPHVLPIMRRNGAIYQQDNARPHTARLTNAFLQANNVTVLPWPSKSPDINPIEHLWDELESCVRQRQPAPQTLQQLAHALQTEWKNIPLQVIRKLIASMRRCCQAVIAARGGHTRY</sequence>
<evidence type="ECO:0000313" key="5">
    <source>
        <dbReference type="Proteomes" id="UP001186944"/>
    </source>
</evidence>
<evidence type="ECO:0000259" key="3">
    <source>
        <dbReference type="Pfam" id="PF13518"/>
    </source>
</evidence>
<evidence type="ECO:0008006" key="6">
    <source>
        <dbReference type="Google" id="ProtNLM"/>
    </source>
</evidence>
<dbReference type="Proteomes" id="UP001186944">
    <property type="component" value="Unassembled WGS sequence"/>
</dbReference>
<dbReference type="InterPro" id="IPR038717">
    <property type="entry name" value="Tc1-like_DDE_dom"/>
</dbReference>
<dbReference type="Pfam" id="PF01498">
    <property type="entry name" value="HTH_Tnp_Tc3_2"/>
    <property type="match status" value="1"/>
</dbReference>
<dbReference type="Pfam" id="PF13518">
    <property type="entry name" value="HTH_28"/>
    <property type="match status" value="1"/>
</dbReference>
<dbReference type="GO" id="GO:0006313">
    <property type="term" value="P:DNA transposition"/>
    <property type="evidence" value="ECO:0007669"/>
    <property type="project" value="InterPro"/>
</dbReference>
<evidence type="ECO:0000313" key="4">
    <source>
        <dbReference type="EMBL" id="KAK3092229.1"/>
    </source>
</evidence>
<dbReference type="InterPro" id="IPR052338">
    <property type="entry name" value="Transposase_5"/>
</dbReference>
<gene>
    <name evidence="4" type="ORF">FSP39_000059</name>
</gene>
<accession>A0AA89BQY7</accession>
<dbReference type="InterPro" id="IPR055247">
    <property type="entry name" value="InsJ-like_HTH"/>
</dbReference>